<protein>
    <submittedName>
        <fullName evidence="1">Uncharacterized protein</fullName>
    </submittedName>
</protein>
<name>A0A922HN39_DERFA</name>
<reference evidence="1" key="1">
    <citation type="submission" date="2013-05" db="EMBL/GenBank/DDBJ databases">
        <authorList>
            <person name="Yim A.K.Y."/>
            <person name="Chan T.F."/>
            <person name="Ji K.M."/>
            <person name="Liu X.Y."/>
            <person name="Zhou J.W."/>
            <person name="Li R.Q."/>
            <person name="Yang K.Y."/>
            <person name="Li J."/>
            <person name="Li M."/>
            <person name="Law P.T.W."/>
            <person name="Wu Y.L."/>
            <person name="Cai Z.L."/>
            <person name="Qin H."/>
            <person name="Bao Y."/>
            <person name="Leung R.K.K."/>
            <person name="Ng P.K.S."/>
            <person name="Zou J."/>
            <person name="Zhong X.J."/>
            <person name="Ran P.X."/>
            <person name="Zhong N.S."/>
            <person name="Liu Z.G."/>
            <person name="Tsui S.K.W."/>
        </authorList>
    </citation>
    <scope>NUCLEOTIDE SEQUENCE</scope>
    <source>
        <strain evidence="1">Derf</strain>
        <tissue evidence="1">Whole organism</tissue>
    </source>
</reference>
<evidence type="ECO:0000313" key="2">
    <source>
        <dbReference type="Proteomes" id="UP000790347"/>
    </source>
</evidence>
<proteinExistence type="predicted"/>
<keyword evidence="2" id="KW-1185">Reference proteome</keyword>
<gene>
    <name evidence="1" type="ORF">DERF_016041</name>
</gene>
<dbReference type="AlphaFoldDB" id="A0A922HN39"/>
<organism evidence="1 2">
    <name type="scientific">Dermatophagoides farinae</name>
    <name type="common">American house dust mite</name>
    <dbReference type="NCBI Taxonomy" id="6954"/>
    <lineage>
        <taxon>Eukaryota</taxon>
        <taxon>Metazoa</taxon>
        <taxon>Ecdysozoa</taxon>
        <taxon>Arthropoda</taxon>
        <taxon>Chelicerata</taxon>
        <taxon>Arachnida</taxon>
        <taxon>Acari</taxon>
        <taxon>Acariformes</taxon>
        <taxon>Sarcoptiformes</taxon>
        <taxon>Astigmata</taxon>
        <taxon>Psoroptidia</taxon>
        <taxon>Analgoidea</taxon>
        <taxon>Pyroglyphidae</taxon>
        <taxon>Dermatophagoidinae</taxon>
        <taxon>Dermatophagoides</taxon>
    </lineage>
</organism>
<accession>A0A922HN39</accession>
<dbReference type="Proteomes" id="UP000790347">
    <property type="component" value="Unassembled WGS sequence"/>
</dbReference>
<sequence length="47" mass="5205">MYFSKSKMKINSSIGQGNIVVYKPPPTPPPPSTISSVDSYVDNYYCC</sequence>
<reference evidence="1" key="2">
    <citation type="journal article" date="2022" name="Res Sq">
        <title>Comparative Genomics Reveals Insights into the Divergent Evolution of Astigmatic Mites and Household Pest Adaptations.</title>
        <authorList>
            <person name="Xiong Q."/>
            <person name="Wan A.T.-Y."/>
            <person name="Liu X.-Y."/>
            <person name="Fung C.S.-H."/>
            <person name="Xiao X."/>
            <person name="Malainual N."/>
            <person name="Hou J."/>
            <person name="Wang L."/>
            <person name="Wang M."/>
            <person name="Yang K."/>
            <person name="Cui Y."/>
            <person name="Leung E."/>
            <person name="Nong W."/>
            <person name="Shin S.-K."/>
            <person name="Au S."/>
            <person name="Jeong K.Y."/>
            <person name="Chew F.T."/>
            <person name="Hui J."/>
            <person name="Leung T.F."/>
            <person name="Tungtrongchitr A."/>
            <person name="Zhong N."/>
            <person name="Liu Z."/>
            <person name="Tsui S."/>
        </authorList>
    </citation>
    <scope>NUCLEOTIDE SEQUENCE</scope>
    <source>
        <strain evidence="1">Derf</strain>
        <tissue evidence="1">Whole organism</tissue>
    </source>
</reference>
<dbReference type="EMBL" id="ASGP02000009">
    <property type="protein sequence ID" value="KAH9491313.1"/>
    <property type="molecule type" value="Genomic_DNA"/>
</dbReference>
<comment type="caution">
    <text evidence="1">The sequence shown here is derived from an EMBL/GenBank/DDBJ whole genome shotgun (WGS) entry which is preliminary data.</text>
</comment>
<evidence type="ECO:0000313" key="1">
    <source>
        <dbReference type="EMBL" id="KAH9491313.1"/>
    </source>
</evidence>